<evidence type="ECO:0008006" key="3">
    <source>
        <dbReference type="Google" id="ProtNLM"/>
    </source>
</evidence>
<organism evidence="1 2">
    <name type="scientific">Blepharisma stoltei</name>
    <dbReference type="NCBI Taxonomy" id="1481888"/>
    <lineage>
        <taxon>Eukaryota</taxon>
        <taxon>Sar</taxon>
        <taxon>Alveolata</taxon>
        <taxon>Ciliophora</taxon>
        <taxon>Postciliodesmatophora</taxon>
        <taxon>Heterotrichea</taxon>
        <taxon>Heterotrichida</taxon>
        <taxon>Blepharismidae</taxon>
        <taxon>Blepharisma</taxon>
    </lineage>
</organism>
<dbReference type="Proteomes" id="UP001162131">
    <property type="component" value="Unassembled WGS sequence"/>
</dbReference>
<gene>
    <name evidence="1" type="ORF">BSTOLATCC_MIC40964</name>
</gene>
<keyword evidence="2" id="KW-1185">Reference proteome</keyword>
<protein>
    <recommendedName>
        <fullName evidence="3">Ycf1</fullName>
    </recommendedName>
</protein>
<comment type="caution">
    <text evidence="1">The sequence shown here is derived from an EMBL/GenBank/DDBJ whole genome shotgun (WGS) entry which is preliminary data.</text>
</comment>
<reference evidence="1" key="1">
    <citation type="submission" date="2021-09" db="EMBL/GenBank/DDBJ databases">
        <authorList>
            <consortium name="AG Swart"/>
            <person name="Singh M."/>
            <person name="Singh A."/>
            <person name="Seah K."/>
            <person name="Emmerich C."/>
        </authorList>
    </citation>
    <scope>NUCLEOTIDE SEQUENCE</scope>
    <source>
        <strain evidence="1">ATCC30299</strain>
    </source>
</reference>
<proteinExistence type="predicted"/>
<dbReference type="EMBL" id="CAJZBQ010000040">
    <property type="protein sequence ID" value="CAG9326539.1"/>
    <property type="molecule type" value="Genomic_DNA"/>
</dbReference>
<dbReference type="AlphaFoldDB" id="A0AAU9JN58"/>
<evidence type="ECO:0000313" key="2">
    <source>
        <dbReference type="Proteomes" id="UP001162131"/>
    </source>
</evidence>
<sequence length="474" mass="55508">MDEFQPNLIASTPEKDLLENKLESLPTSPNSPARKKYRLYGKIVSQFFCQCSICNFQIKRAPNKPKKIFDYTDYEVHKQGKLKTFTWLLIELGKLSKKLPIKITVPDTVIFRRGKPIAIVQPLRESYIKMTSNPERLNLAKILKSFTKIVKKRKKEDLSLVKGNNENDSAVFITQDLYGKETVLLKYLVKGKDCAEIEENPQFEDGVLRVMSEKEFTDFMCERPGSLIWRTISYIQTVIKCKFGIGEIITVELYSDRDNRTLSNYIEEQENETQLMYSDPKEYCQLMCKRIVSIIFEHTKYQILKIKAEFMKDDENKIWLAFAPEIYVRNREMPTSSRREAKEIIDTPDQSPGFFITEKSPNRSYSESLIKNPQNVAIWKAKKIILMPLKQEIRDRRSKSSMKAIYCRGESNSPQKIRPNTHIEKIWESLVKSKKTHVRERSLNKTPESIRDWCYTPPLRFSPMKNLRSASYLI</sequence>
<evidence type="ECO:0000313" key="1">
    <source>
        <dbReference type="EMBL" id="CAG9326539.1"/>
    </source>
</evidence>
<name>A0AAU9JN58_9CILI</name>
<accession>A0AAU9JN58</accession>